<evidence type="ECO:0000256" key="3">
    <source>
        <dbReference type="ARBA" id="ARBA00022777"/>
    </source>
</evidence>
<organism evidence="5 6">
    <name type="scientific">Dermatophagoides pteronyssinus</name>
    <name type="common">European house dust mite</name>
    <dbReference type="NCBI Taxonomy" id="6956"/>
    <lineage>
        <taxon>Eukaryota</taxon>
        <taxon>Metazoa</taxon>
        <taxon>Ecdysozoa</taxon>
        <taxon>Arthropoda</taxon>
        <taxon>Chelicerata</taxon>
        <taxon>Arachnida</taxon>
        <taxon>Acari</taxon>
        <taxon>Acariformes</taxon>
        <taxon>Sarcoptiformes</taxon>
        <taxon>Astigmata</taxon>
        <taxon>Psoroptidia</taxon>
        <taxon>Analgoidea</taxon>
        <taxon>Pyroglyphidae</taxon>
        <taxon>Dermatophagoidinae</taxon>
        <taxon>Dermatophagoides</taxon>
    </lineage>
</organism>
<dbReference type="SUPFAM" id="SSF53067">
    <property type="entry name" value="Actin-like ATPase domain"/>
    <property type="match status" value="1"/>
</dbReference>
<dbReference type="Gene3D" id="3.30.420.40">
    <property type="match status" value="1"/>
</dbReference>
<evidence type="ECO:0000259" key="4">
    <source>
        <dbReference type="Pfam" id="PF00370"/>
    </source>
</evidence>
<evidence type="ECO:0000256" key="1">
    <source>
        <dbReference type="ARBA" id="ARBA00009156"/>
    </source>
</evidence>
<dbReference type="CDD" id="cd07777">
    <property type="entry name" value="ASKHA_NBD_FGGY_SHK"/>
    <property type="match status" value="1"/>
</dbReference>
<keyword evidence="2" id="KW-0808">Transferase</keyword>
<keyword evidence="6" id="KW-1185">Reference proteome</keyword>
<evidence type="ECO:0000313" key="6">
    <source>
        <dbReference type="Proteomes" id="UP000887458"/>
    </source>
</evidence>
<comment type="similarity">
    <text evidence="1">Belongs to the FGGY kinase family.</text>
</comment>
<evidence type="ECO:0000256" key="2">
    <source>
        <dbReference type="ARBA" id="ARBA00022679"/>
    </source>
</evidence>
<comment type="caution">
    <text evidence="5">The sequence shown here is derived from an EMBL/GenBank/DDBJ whole genome shotgun (WGS) entry which is preliminary data.</text>
</comment>
<protein>
    <recommendedName>
        <fullName evidence="4">Carbohydrate kinase FGGY N-terminal domain-containing protein</fullName>
    </recommendedName>
</protein>
<dbReference type="Proteomes" id="UP000887458">
    <property type="component" value="Unassembled WGS sequence"/>
</dbReference>
<gene>
    <name evidence="5" type="ORF">DERP_001896</name>
</gene>
<reference evidence="5 6" key="1">
    <citation type="journal article" date="2018" name="J. Allergy Clin. Immunol.">
        <title>High-quality assembly of Dermatophagoides pteronyssinus genome and transcriptome reveals a wide range of novel allergens.</title>
        <authorList>
            <person name="Liu X.Y."/>
            <person name="Yang K.Y."/>
            <person name="Wang M.Q."/>
            <person name="Kwok J.S."/>
            <person name="Zeng X."/>
            <person name="Yang Z."/>
            <person name="Xiao X.J."/>
            <person name="Lau C.P."/>
            <person name="Li Y."/>
            <person name="Huang Z.M."/>
            <person name="Ba J.G."/>
            <person name="Yim A.K."/>
            <person name="Ouyang C.Y."/>
            <person name="Ngai S.M."/>
            <person name="Chan T.F."/>
            <person name="Leung E.L."/>
            <person name="Liu L."/>
            <person name="Liu Z.G."/>
            <person name="Tsui S.K."/>
        </authorList>
    </citation>
    <scope>NUCLEOTIDE SEQUENCE [LARGE SCALE GENOMIC DNA]</scope>
    <source>
        <strain evidence="5">Derp</strain>
    </source>
</reference>
<dbReference type="PANTHER" id="PTHR10196">
    <property type="entry name" value="SUGAR KINASE"/>
    <property type="match status" value="1"/>
</dbReference>
<keyword evidence="3" id="KW-0418">Kinase</keyword>
<proteinExistence type="inferred from homology"/>
<sequence length="560" mass="64034">MDKNILSIDIGTSSVKISIVSIHNNSYEIKSQSKCYYDTQRIRANNLPPNYSQQNVKIIFEAIDNALKSIKFDGQIDSITVCGQMHSCVLWNHRLFDEPFDPQNLRFDMISDNYDWTDGRCNEEFLKTLPKPDSFADKVSSGFGCATLFWLKRFKPDYLNQFDRCGTIMDWFVCLLCRLNIVSISIHNAHAWAYLDPIKPGWNLDILKQAEFPVHLLPKPVESNVIVGQTQFQWHSIIKPGIPVYVAIGDLQAMMFLAFKDNPDAIVLNMSTAAQICRLLVDKDLTLKIPRKSQLPIQSYDYYPFKNNEYLLVAPSLNGGNVLQSFMGFIQSTVKCLTNNDLTRTEIWEKLFHQFPTEFSNNDQSDEENFISIKPTLFGERHDLNSVFTVNISGGKQPSLFNIINCLCFELIQNVFNMMPNVSETIQNNFKQKIQTKLICTGSVIANNPILQRSLLLVIRRILYENNENKNNNDMLLLSNLLQSSLIDIEYVDKCDADVGCFILTKGAMIRRMDVNRNLMLFINGRPLPASSSISFSAIQIRDRISGRQIPLRIMARRVG</sequence>
<dbReference type="InterPro" id="IPR043129">
    <property type="entry name" value="ATPase_NBD"/>
</dbReference>
<evidence type="ECO:0000313" key="5">
    <source>
        <dbReference type="EMBL" id="KAH9420062.1"/>
    </source>
</evidence>
<feature type="domain" description="Carbohydrate kinase FGGY N-terminal" evidence="4">
    <location>
        <begin position="5"/>
        <end position="254"/>
    </location>
</feature>
<accession>A0ABQ8JCB7</accession>
<reference evidence="5 6" key="2">
    <citation type="journal article" date="2022" name="Mol. Biol. Evol.">
        <title>Comparative Genomics Reveals Insights into the Divergent Evolution of Astigmatic Mites and Household Pest Adaptations.</title>
        <authorList>
            <person name="Xiong Q."/>
            <person name="Wan A.T."/>
            <person name="Liu X."/>
            <person name="Fung C.S."/>
            <person name="Xiao X."/>
            <person name="Malainual N."/>
            <person name="Hou J."/>
            <person name="Wang L."/>
            <person name="Wang M."/>
            <person name="Yang K.Y."/>
            <person name="Cui Y."/>
            <person name="Leung E.L."/>
            <person name="Nong W."/>
            <person name="Shin S.K."/>
            <person name="Au S.W."/>
            <person name="Jeong K.Y."/>
            <person name="Chew F.T."/>
            <person name="Hui J.H."/>
            <person name="Leung T.F."/>
            <person name="Tungtrongchitr A."/>
            <person name="Zhong N."/>
            <person name="Liu Z."/>
            <person name="Tsui S.K."/>
        </authorList>
    </citation>
    <scope>NUCLEOTIDE SEQUENCE [LARGE SCALE GENOMIC DNA]</scope>
    <source>
        <strain evidence="5">Derp</strain>
    </source>
</reference>
<dbReference type="InterPro" id="IPR018484">
    <property type="entry name" value="FGGY_N"/>
</dbReference>
<dbReference type="EMBL" id="NJHN03000054">
    <property type="protein sequence ID" value="KAH9420062.1"/>
    <property type="molecule type" value="Genomic_DNA"/>
</dbReference>
<dbReference type="PANTHER" id="PTHR10196:SF67">
    <property type="entry name" value="SEDOHEPTULOKINASE"/>
    <property type="match status" value="1"/>
</dbReference>
<dbReference type="Pfam" id="PF00370">
    <property type="entry name" value="FGGY_N"/>
    <property type="match status" value="1"/>
</dbReference>
<name>A0ABQ8JCB7_DERPT</name>